<accession>A0A803TNR5</accession>
<dbReference type="AlphaFoldDB" id="A0A803TNR5"/>
<protein>
    <submittedName>
        <fullName evidence="2">Uncharacterized protein</fullName>
    </submittedName>
</protein>
<keyword evidence="3" id="KW-1185">Reference proteome</keyword>
<reference evidence="2" key="2">
    <citation type="submission" date="2025-08" db="UniProtKB">
        <authorList>
            <consortium name="Ensembl"/>
        </authorList>
    </citation>
    <scope>IDENTIFICATION</scope>
</reference>
<sequence length="113" mass="12595">AENPTISSPPKKAPKQAPKQALKQDPKKVMKRTGDEFVSKVLRQLHRDKIPISTKAKGKMISFIRKFANNVATKARSCKKVQLTNTIGTKDLQKVLKRMINNEQGAELSKKAA</sequence>
<proteinExistence type="predicted"/>
<dbReference type="Proteomes" id="UP000001646">
    <property type="component" value="Chromosome 2"/>
</dbReference>
<evidence type="ECO:0000256" key="1">
    <source>
        <dbReference type="SAM" id="MobiDB-lite"/>
    </source>
</evidence>
<dbReference type="GO" id="GO:0046982">
    <property type="term" value="F:protein heterodimerization activity"/>
    <property type="evidence" value="ECO:0007669"/>
    <property type="project" value="InterPro"/>
</dbReference>
<evidence type="ECO:0000313" key="2">
    <source>
        <dbReference type="Ensembl" id="ENSACAP00000036855.1"/>
    </source>
</evidence>
<dbReference type="InterPro" id="IPR009072">
    <property type="entry name" value="Histone-fold"/>
</dbReference>
<dbReference type="Gene3D" id="1.10.20.10">
    <property type="entry name" value="Histone, subunit A"/>
    <property type="match status" value="1"/>
</dbReference>
<name>A0A803TNR5_ANOCA</name>
<dbReference type="Ensembl" id="ENSACAT00000047472.1">
    <property type="protein sequence ID" value="ENSACAP00000036855.1"/>
    <property type="gene ID" value="ENSACAG00000041396.1"/>
</dbReference>
<dbReference type="InParanoid" id="A0A803TNR5"/>
<organism evidence="2 3">
    <name type="scientific">Anolis carolinensis</name>
    <name type="common">Green anole</name>
    <name type="synonym">American chameleon</name>
    <dbReference type="NCBI Taxonomy" id="28377"/>
    <lineage>
        <taxon>Eukaryota</taxon>
        <taxon>Metazoa</taxon>
        <taxon>Chordata</taxon>
        <taxon>Craniata</taxon>
        <taxon>Vertebrata</taxon>
        <taxon>Euteleostomi</taxon>
        <taxon>Lepidosauria</taxon>
        <taxon>Squamata</taxon>
        <taxon>Bifurcata</taxon>
        <taxon>Unidentata</taxon>
        <taxon>Episquamata</taxon>
        <taxon>Toxicofera</taxon>
        <taxon>Iguania</taxon>
        <taxon>Dactyloidae</taxon>
        <taxon>Anolis</taxon>
    </lineage>
</organism>
<dbReference type="SUPFAM" id="SSF47113">
    <property type="entry name" value="Histone-fold"/>
    <property type="match status" value="1"/>
</dbReference>
<reference evidence="2" key="3">
    <citation type="submission" date="2025-09" db="UniProtKB">
        <authorList>
            <consortium name="Ensembl"/>
        </authorList>
    </citation>
    <scope>IDENTIFICATION</scope>
</reference>
<feature type="region of interest" description="Disordered" evidence="1">
    <location>
        <begin position="1"/>
        <end position="30"/>
    </location>
</feature>
<evidence type="ECO:0000313" key="3">
    <source>
        <dbReference type="Proteomes" id="UP000001646"/>
    </source>
</evidence>
<reference evidence="2 3" key="1">
    <citation type="submission" date="2009-12" db="EMBL/GenBank/DDBJ databases">
        <title>The Genome Sequence of Anolis carolinensis (Green Anole Lizard).</title>
        <authorList>
            <consortium name="The Genome Sequencing Platform"/>
            <person name="Di Palma F."/>
            <person name="Alfoldi J."/>
            <person name="Heiman D."/>
            <person name="Young S."/>
            <person name="Grabherr M."/>
            <person name="Johnson J."/>
            <person name="Lander E.S."/>
            <person name="Lindblad-Toh K."/>
        </authorList>
    </citation>
    <scope>NUCLEOTIDE SEQUENCE [LARGE SCALE GENOMIC DNA]</scope>
    <source>
        <strain evidence="2 3">JBL SC #1</strain>
    </source>
</reference>